<organism evidence="2">
    <name type="scientific">marine sediment metagenome</name>
    <dbReference type="NCBI Taxonomy" id="412755"/>
    <lineage>
        <taxon>unclassified sequences</taxon>
        <taxon>metagenomes</taxon>
        <taxon>ecological metagenomes</taxon>
    </lineage>
</organism>
<dbReference type="EMBL" id="BARS01037379">
    <property type="protein sequence ID" value="GAG25615.1"/>
    <property type="molecule type" value="Genomic_DNA"/>
</dbReference>
<protein>
    <submittedName>
        <fullName evidence="2">Uncharacterized protein</fullName>
    </submittedName>
</protein>
<sequence>MYRPEGMRDNPFTIEKGNLSPDAETEANTWEVGADAMLEGLKKEGENKPKEWVDDMFGLHTTGGGYLVFIPEEEE</sequence>
<evidence type="ECO:0000256" key="1">
    <source>
        <dbReference type="SAM" id="MobiDB-lite"/>
    </source>
</evidence>
<accession>X0W4Z7</accession>
<reference evidence="2" key="1">
    <citation type="journal article" date="2014" name="Front. Microbiol.">
        <title>High frequency of phylogenetically diverse reductive dehalogenase-homologous genes in deep subseafloor sedimentary metagenomes.</title>
        <authorList>
            <person name="Kawai M."/>
            <person name="Futagami T."/>
            <person name="Toyoda A."/>
            <person name="Takaki Y."/>
            <person name="Nishi S."/>
            <person name="Hori S."/>
            <person name="Arai W."/>
            <person name="Tsubouchi T."/>
            <person name="Morono Y."/>
            <person name="Uchiyama I."/>
            <person name="Ito T."/>
            <person name="Fujiyama A."/>
            <person name="Inagaki F."/>
            <person name="Takami H."/>
        </authorList>
    </citation>
    <scope>NUCLEOTIDE SEQUENCE</scope>
    <source>
        <strain evidence="2">Expedition CK06-06</strain>
    </source>
</reference>
<name>X0W4Z7_9ZZZZ</name>
<dbReference type="AlphaFoldDB" id="X0W4Z7"/>
<proteinExistence type="predicted"/>
<feature type="region of interest" description="Disordered" evidence="1">
    <location>
        <begin position="1"/>
        <end position="24"/>
    </location>
</feature>
<gene>
    <name evidence="2" type="ORF">S01H1_57327</name>
</gene>
<evidence type="ECO:0000313" key="2">
    <source>
        <dbReference type="EMBL" id="GAG25615.1"/>
    </source>
</evidence>
<comment type="caution">
    <text evidence="2">The sequence shown here is derived from an EMBL/GenBank/DDBJ whole genome shotgun (WGS) entry which is preliminary data.</text>
</comment>